<reference evidence="2 3" key="1">
    <citation type="submission" date="2019-11" db="EMBL/GenBank/DDBJ databases">
        <authorList>
            <person name="He Y."/>
        </authorList>
    </citation>
    <scope>NUCLEOTIDE SEQUENCE [LARGE SCALE GENOMIC DNA]</scope>
    <source>
        <strain evidence="2 3">SCSIO 58843</strain>
    </source>
</reference>
<name>A0A5Q2RGU1_9ACTN</name>
<feature type="domain" description="NADPH-dependent FMN reductase-like" evidence="1">
    <location>
        <begin position="41"/>
        <end position="116"/>
    </location>
</feature>
<organism evidence="2 3">
    <name type="scientific">Actinomarinicola tropica</name>
    <dbReference type="NCBI Taxonomy" id="2789776"/>
    <lineage>
        <taxon>Bacteria</taxon>
        <taxon>Bacillati</taxon>
        <taxon>Actinomycetota</taxon>
        <taxon>Acidimicrobiia</taxon>
        <taxon>Acidimicrobiales</taxon>
        <taxon>Iamiaceae</taxon>
        <taxon>Actinomarinicola</taxon>
    </lineage>
</organism>
<dbReference type="KEGG" id="atq:GH723_13600"/>
<dbReference type="AlphaFoldDB" id="A0A5Q2RGU1"/>
<keyword evidence="3" id="KW-1185">Reference proteome</keyword>
<evidence type="ECO:0000313" key="2">
    <source>
        <dbReference type="EMBL" id="QGG96049.1"/>
    </source>
</evidence>
<sequence length="150" mass="15771">MPRLLVVHHTPSPPTHTLLQAVRSGAEDDAIEGVEVVLRPALALTVPDVLDADGYLLGTPANFGYMSGALKHAFDTIYYPCLDATGGRPYALWVHGNDDTAGAVRSVETIATGLGWVRTRPALEVVGAPDREALDAAWELGAATAASLTL</sequence>
<gene>
    <name evidence="2" type="ORF">GH723_13600</name>
</gene>
<protein>
    <submittedName>
        <fullName evidence="2">Flavodoxin</fullName>
    </submittedName>
</protein>
<dbReference type="InterPro" id="IPR029039">
    <property type="entry name" value="Flavoprotein-like_sf"/>
</dbReference>
<dbReference type="EMBL" id="CP045851">
    <property type="protein sequence ID" value="QGG96049.1"/>
    <property type="molecule type" value="Genomic_DNA"/>
</dbReference>
<dbReference type="Pfam" id="PF03358">
    <property type="entry name" value="FMN_red"/>
    <property type="match status" value="1"/>
</dbReference>
<dbReference type="InterPro" id="IPR005025">
    <property type="entry name" value="FMN_Rdtase-like_dom"/>
</dbReference>
<dbReference type="GO" id="GO:0016491">
    <property type="term" value="F:oxidoreductase activity"/>
    <property type="evidence" value="ECO:0007669"/>
    <property type="project" value="InterPro"/>
</dbReference>
<evidence type="ECO:0000259" key="1">
    <source>
        <dbReference type="Pfam" id="PF03358"/>
    </source>
</evidence>
<dbReference type="Gene3D" id="3.40.50.360">
    <property type="match status" value="1"/>
</dbReference>
<dbReference type="Proteomes" id="UP000334019">
    <property type="component" value="Chromosome"/>
</dbReference>
<evidence type="ECO:0000313" key="3">
    <source>
        <dbReference type="Proteomes" id="UP000334019"/>
    </source>
</evidence>
<proteinExistence type="predicted"/>
<dbReference type="RefSeq" id="WP_153760155.1">
    <property type="nucleotide sequence ID" value="NZ_CP045851.1"/>
</dbReference>
<dbReference type="SUPFAM" id="SSF52218">
    <property type="entry name" value="Flavoproteins"/>
    <property type="match status" value="1"/>
</dbReference>
<accession>A0A5Q2RGU1</accession>